<dbReference type="EMBL" id="MEWR01000026">
    <property type="protein sequence ID" value="OGC81467.1"/>
    <property type="molecule type" value="Genomic_DNA"/>
</dbReference>
<feature type="domain" description="Peptidoglycan recognition protein family" evidence="4">
    <location>
        <begin position="281"/>
        <end position="444"/>
    </location>
</feature>
<dbReference type="InterPro" id="IPR006619">
    <property type="entry name" value="PGRP_domain_met/bac"/>
</dbReference>
<dbReference type="PANTHER" id="PTHR11022:SF41">
    <property type="entry name" value="PEPTIDOGLYCAN-RECOGNITION PROTEIN LC-RELATED"/>
    <property type="match status" value="1"/>
</dbReference>
<dbReference type="GO" id="GO:0009253">
    <property type="term" value="P:peptidoglycan catabolic process"/>
    <property type="evidence" value="ECO:0007669"/>
    <property type="project" value="InterPro"/>
</dbReference>
<feature type="region of interest" description="Disordered" evidence="2">
    <location>
        <begin position="221"/>
        <end position="263"/>
    </location>
</feature>
<feature type="compositionally biased region" description="Basic and acidic residues" evidence="2">
    <location>
        <begin position="221"/>
        <end position="239"/>
    </location>
</feature>
<evidence type="ECO:0000256" key="2">
    <source>
        <dbReference type="SAM" id="MobiDB-lite"/>
    </source>
</evidence>
<organism evidence="5 6">
    <name type="scientific">Candidatus Abawacabacteria bacterium RBG_16_42_10</name>
    <dbReference type="NCBI Taxonomy" id="1817814"/>
    <lineage>
        <taxon>Bacteria</taxon>
        <taxon>Candidatus Abawacaibacteriota</taxon>
    </lineage>
</organism>
<dbReference type="GO" id="GO:0008745">
    <property type="term" value="F:N-acetylmuramoyl-L-alanine amidase activity"/>
    <property type="evidence" value="ECO:0007669"/>
    <property type="project" value="InterPro"/>
</dbReference>
<dbReference type="CDD" id="cd06583">
    <property type="entry name" value="PGRP"/>
    <property type="match status" value="1"/>
</dbReference>
<feature type="domain" description="N-acetylmuramoyl-L-alanine amidase" evidence="3">
    <location>
        <begin position="298"/>
        <end position="450"/>
    </location>
</feature>
<dbReference type="Pfam" id="PF08486">
    <property type="entry name" value="SpoIID"/>
    <property type="match status" value="1"/>
</dbReference>
<dbReference type="AlphaFoldDB" id="A0A1F4XIB2"/>
<dbReference type="Gene3D" id="2.60.40.10">
    <property type="entry name" value="Immunoglobulins"/>
    <property type="match status" value="1"/>
</dbReference>
<dbReference type="InterPro" id="IPR015510">
    <property type="entry name" value="PGRP"/>
</dbReference>
<dbReference type="GO" id="GO:0030435">
    <property type="term" value="P:sporulation resulting in formation of a cellular spore"/>
    <property type="evidence" value="ECO:0007669"/>
    <property type="project" value="InterPro"/>
</dbReference>
<evidence type="ECO:0000256" key="1">
    <source>
        <dbReference type="ARBA" id="ARBA00007553"/>
    </source>
</evidence>
<dbReference type="InterPro" id="IPR018247">
    <property type="entry name" value="EF_Hand_1_Ca_BS"/>
</dbReference>
<name>A0A1F4XIB2_9BACT</name>
<comment type="caution">
    <text evidence="5">The sequence shown here is derived from an EMBL/GenBank/DDBJ whole genome shotgun (WGS) entry which is preliminary data.</text>
</comment>
<dbReference type="SMART" id="SM00644">
    <property type="entry name" value="Ami_2"/>
    <property type="match status" value="1"/>
</dbReference>
<dbReference type="Pfam" id="PF01510">
    <property type="entry name" value="Amidase_2"/>
    <property type="match status" value="1"/>
</dbReference>
<accession>A0A1F4XIB2</accession>
<dbReference type="PANTHER" id="PTHR11022">
    <property type="entry name" value="PEPTIDOGLYCAN RECOGNITION PROTEIN"/>
    <property type="match status" value="1"/>
</dbReference>
<evidence type="ECO:0000313" key="5">
    <source>
        <dbReference type="EMBL" id="OGC81467.1"/>
    </source>
</evidence>
<dbReference type="InterPro" id="IPR002502">
    <property type="entry name" value="Amidase_domain"/>
</dbReference>
<sequence length="952" mass="105135">MLILSPKNGLKVKALACVLAILAQGMLLHGNFWNTTTEKMLFVAAEASTITDPFTQLTLTVPANQSGAVYTSAIQEVKAFYGMQMTWEEQLKIGSGDGGEDGNGDEDGGKDGDEGEDEGKGEDPAVMFLVRTEKSDWQEVVEDVDAEPGVSLPIFTELSRSFELKAVLQNRDEQVPEISNIQVHLLNPGEETQVVPMVSADEQIITRKMWGADESLRLRETRDRIRTENAAKEAVKKPTETPASPKPVEPKKESVATKQPTEAEEYGANCVNLEAKYPEEFKITKVISKNPDGKEYTWPIAIAPKLKKLVIHHTDIDVKDYDQNGAIDDADYRAAVKSIYYFHTISRDWGDIGYNYLIDPNGHVYEGRAGGDLAVAAHTLCKNNGALGIALLGNFQNAVPTAKALMALQSLVNAKSKEYKLDPNASSMFYGSYLPNVIGHRNVRKTSCPGDRLYELMQNLRDGNLADTTKLVFPKSYEKVIFDNKAAAPIKETEKLYKAEVVSQPETVQANVGDIVTLNIKFKNTGSTVWNANTIVKPISLENGLTMVKEARQNQNVVSPGDTATFLPQMAIGETLAGKKVTVEFYVVANDLMSLSAYRAKVMLTISVAVQSKDDISLNNMNAFASQVRRSAESLTKFISQEIGGPPKADSAEFRVQSAELGTQEPNKKDSIRIKLSVGEPNAVAEVNGDYSVIIDNKKVASFAQDTRINIIPDESGLLVKAGKNMYRGLVVRVEPTSENSLVTLVNFRHVPEWNKNLNDNIYRGNIEWRIVNSKLTTINELPVEDYLKGLAEVSDSAPFEKQKAMAIIARSYALYYMTRDVKFPGMPYDLDDDPNKSQKYLGYGYEKRSPRFAEAVTTTKGLVVIYNSELVKTPYFNQSDGRTRSAEEVWGWTNTPYLISVPDPLCKTTERKLIGHGVGLSGCGAEAAAKRGYTAVEILGYYYPGTKIRKF</sequence>
<feature type="region of interest" description="Disordered" evidence="2">
    <location>
        <begin position="92"/>
        <end position="123"/>
    </location>
</feature>
<dbReference type="InterPro" id="IPR036505">
    <property type="entry name" value="Amidase/PGRP_sf"/>
</dbReference>
<dbReference type="PROSITE" id="PS00018">
    <property type="entry name" value="EF_HAND_1"/>
    <property type="match status" value="1"/>
</dbReference>
<dbReference type="InterPro" id="IPR013693">
    <property type="entry name" value="SpoIID/LytB_N"/>
</dbReference>
<dbReference type="SUPFAM" id="SSF55846">
    <property type="entry name" value="N-acetylmuramoyl-L-alanine amidase-like"/>
    <property type="match status" value="1"/>
</dbReference>
<comment type="similarity">
    <text evidence="1">Belongs to the N-acetylmuramoyl-L-alanine amidase 2 family.</text>
</comment>
<evidence type="ECO:0000313" key="6">
    <source>
        <dbReference type="Proteomes" id="UP000177614"/>
    </source>
</evidence>
<dbReference type="SMART" id="SM00701">
    <property type="entry name" value="PGRP"/>
    <property type="match status" value="1"/>
</dbReference>
<dbReference type="Proteomes" id="UP000177614">
    <property type="component" value="Unassembled WGS sequence"/>
</dbReference>
<proteinExistence type="inferred from homology"/>
<reference evidence="5 6" key="1">
    <citation type="journal article" date="2016" name="Nat. Commun.">
        <title>Thousands of microbial genomes shed light on interconnected biogeochemical processes in an aquifer system.</title>
        <authorList>
            <person name="Anantharaman K."/>
            <person name="Brown C.T."/>
            <person name="Hug L.A."/>
            <person name="Sharon I."/>
            <person name="Castelle C.J."/>
            <person name="Probst A.J."/>
            <person name="Thomas B.C."/>
            <person name="Singh A."/>
            <person name="Wilkins M.J."/>
            <person name="Karaoz U."/>
            <person name="Brodie E.L."/>
            <person name="Williams K.H."/>
            <person name="Hubbard S.S."/>
            <person name="Banfield J.F."/>
        </authorList>
    </citation>
    <scope>NUCLEOTIDE SEQUENCE [LARGE SCALE GENOMIC DNA]</scope>
</reference>
<dbReference type="Gene3D" id="3.40.80.10">
    <property type="entry name" value="Peptidoglycan recognition protein-like"/>
    <property type="match status" value="1"/>
</dbReference>
<dbReference type="InterPro" id="IPR013783">
    <property type="entry name" value="Ig-like_fold"/>
</dbReference>
<evidence type="ECO:0000259" key="4">
    <source>
        <dbReference type="SMART" id="SM00701"/>
    </source>
</evidence>
<protein>
    <recommendedName>
        <fullName evidence="7">Peptidoglycan recognition protein family domain-containing protein</fullName>
    </recommendedName>
</protein>
<dbReference type="NCBIfam" id="TIGR02669">
    <property type="entry name" value="SpoIID_LytB"/>
    <property type="match status" value="1"/>
</dbReference>
<dbReference type="STRING" id="1817814.A2V81_01105"/>
<dbReference type="InterPro" id="IPR013486">
    <property type="entry name" value="SpoIID/LytB"/>
</dbReference>
<evidence type="ECO:0000259" key="3">
    <source>
        <dbReference type="SMART" id="SM00644"/>
    </source>
</evidence>
<gene>
    <name evidence="5" type="ORF">A2V81_01105</name>
</gene>
<dbReference type="GO" id="GO:0008270">
    <property type="term" value="F:zinc ion binding"/>
    <property type="evidence" value="ECO:0007669"/>
    <property type="project" value="InterPro"/>
</dbReference>
<evidence type="ECO:0008006" key="7">
    <source>
        <dbReference type="Google" id="ProtNLM"/>
    </source>
</evidence>